<accession>A0A9E5MPK3</accession>
<evidence type="ECO:0000259" key="9">
    <source>
        <dbReference type="PROSITE" id="PS51747"/>
    </source>
</evidence>
<feature type="binding site" evidence="8">
    <location>
        <position position="101"/>
    </location>
    <ligand>
        <name>Zn(2+)</name>
        <dbReference type="ChEBI" id="CHEBI:29105"/>
        <note>catalytic</note>
    </ligand>
</feature>
<dbReference type="HAMAP" id="MF_00972">
    <property type="entry name" value="tRNA_aden_deaminase"/>
    <property type="match status" value="1"/>
</dbReference>
<feature type="binding site" evidence="8">
    <location>
        <position position="71"/>
    </location>
    <ligand>
        <name>Zn(2+)</name>
        <dbReference type="ChEBI" id="CHEBI:29105"/>
        <note>catalytic</note>
    </ligand>
</feature>
<reference evidence="10" key="1">
    <citation type="submission" date="2020-03" db="EMBL/GenBank/DDBJ databases">
        <authorList>
            <person name="Guo F."/>
        </authorList>
    </citation>
    <scope>NUCLEOTIDE SEQUENCE</scope>
    <source>
        <strain evidence="10">JCM 30134</strain>
    </source>
</reference>
<dbReference type="Pfam" id="PF00383">
    <property type="entry name" value="dCMP_cyt_deam_1"/>
    <property type="match status" value="1"/>
</dbReference>
<dbReference type="PROSITE" id="PS00903">
    <property type="entry name" value="CYT_DCMP_DEAMINASES_1"/>
    <property type="match status" value="1"/>
</dbReference>
<evidence type="ECO:0000256" key="2">
    <source>
        <dbReference type="ARBA" id="ARBA00011738"/>
    </source>
</evidence>
<dbReference type="EMBL" id="JAAONZ010000023">
    <property type="protein sequence ID" value="NHO68009.1"/>
    <property type="molecule type" value="Genomic_DNA"/>
</dbReference>
<name>A0A9E5MPK3_9GAMM</name>
<evidence type="ECO:0000256" key="8">
    <source>
        <dbReference type="HAMAP-Rule" id="MF_00972"/>
    </source>
</evidence>
<keyword evidence="11" id="KW-1185">Reference proteome</keyword>
<dbReference type="Proteomes" id="UP000787472">
    <property type="component" value="Unassembled WGS sequence"/>
</dbReference>
<evidence type="ECO:0000313" key="11">
    <source>
        <dbReference type="Proteomes" id="UP000787472"/>
    </source>
</evidence>
<feature type="active site" description="Proton donor" evidence="8">
    <location>
        <position position="73"/>
    </location>
</feature>
<evidence type="ECO:0000256" key="6">
    <source>
        <dbReference type="ARBA" id="ARBA00022833"/>
    </source>
</evidence>
<evidence type="ECO:0000256" key="7">
    <source>
        <dbReference type="ARBA" id="ARBA00048045"/>
    </source>
</evidence>
<dbReference type="PROSITE" id="PS51747">
    <property type="entry name" value="CYT_DCMP_DEAMINASES_2"/>
    <property type="match status" value="1"/>
</dbReference>
<keyword evidence="5 8" id="KW-0378">Hydrolase</keyword>
<keyword evidence="4 8" id="KW-0479">Metal-binding</keyword>
<evidence type="ECO:0000313" key="10">
    <source>
        <dbReference type="EMBL" id="NHO68009.1"/>
    </source>
</evidence>
<evidence type="ECO:0000256" key="5">
    <source>
        <dbReference type="ARBA" id="ARBA00022801"/>
    </source>
</evidence>
<proteinExistence type="inferred from homology"/>
<dbReference type="GO" id="GO:0052717">
    <property type="term" value="F:tRNA-specific adenosine-34 deaminase activity"/>
    <property type="evidence" value="ECO:0007669"/>
    <property type="project" value="UniProtKB-UniRule"/>
</dbReference>
<dbReference type="FunFam" id="3.40.140.10:FF:000005">
    <property type="entry name" value="tRNA-specific adenosine deaminase"/>
    <property type="match status" value="1"/>
</dbReference>
<keyword evidence="3 8" id="KW-0819">tRNA processing</keyword>
<comment type="caution">
    <text evidence="10">The sequence shown here is derived from an EMBL/GenBank/DDBJ whole genome shotgun (WGS) entry which is preliminary data.</text>
</comment>
<dbReference type="NCBIfam" id="NF008113">
    <property type="entry name" value="PRK10860.1"/>
    <property type="match status" value="1"/>
</dbReference>
<comment type="catalytic activity">
    <reaction evidence="7 8">
        <text>adenosine(34) in tRNA + H2O + H(+) = inosine(34) in tRNA + NH4(+)</text>
        <dbReference type="Rhea" id="RHEA:43168"/>
        <dbReference type="Rhea" id="RHEA-COMP:10373"/>
        <dbReference type="Rhea" id="RHEA-COMP:10374"/>
        <dbReference type="ChEBI" id="CHEBI:15377"/>
        <dbReference type="ChEBI" id="CHEBI:15378"/>
        <dbReference type="ChEBI" id="CHEBI:28938"/>
        <dbReference type="ChEBI" id="CHEBI:74411"/>
        <dbReference type="ChEBI" id="CHEBI:82852"/>
        <dbReference type="EC" id="3.5.4.33"/>
    </reaction>
</comment>
<dbReference type="GO" id="GO:0002100">
    <property type="term" value="P:tRNA wobble adenosine to inosine editing"/>
    <property type="evidence" value="ECO:0007669"/>
    <property type="project" value="UniProtKB-UniRule"/>
</dbReference>
<organism evidence="10 11">
    <name type="scientific">Pseudomaricurvus hydrocarbonicus</name>
    <dbReference type="NCBI Taxonomy" id="1470433"/>
    <lineage>
        <taxon>Bacteria</taxon>
        <taxon>Pseudomonadati</taxon>
        <taxon>Pseudomonadota</taxon>
        <taxon>Gammaproteobacteria</taxon>
        <taxon>Cellvibrionales</taxon>
        <taxon>Cellvibrionaceae</taxon>
        <taxon>Pseudomaricurvus</taxon>
    </lineage>
</organism>
<dbReference type="CDD" id="cd01285">
    <property type="entry name" value="nucleoside_deaminase"/>
    <property type="match status" value="1"/>
</dbReference>
<evidence type="ECO:0000256" key="1">
    <source>
        <dbReference type="ARBA" id="ARBA00010669"/>
    </source>
</evidence>
<dbReference type="GO" id="GO:0008270">
    <property type="term" value="F:zinc ion binding"/>
    <property type="evidence" value="ECO:0007669"/>
    <property type="project" value="UniProtKB-UniRule"/>
</dbReference>
<evidence type="ECO:0000256" key="3">
    <source>
        <dbReference type="ARBA" id="ARBA00022694"/>
    </source>
</evidence>
<comment type="subunit">
    <text evidence="2 8">Homodimer.</text>
</comment>
<dbReference type="Gene3D" id="3.40.140.10">
    <property type="entry name" value="Cytidine Deaminase, domain 2"/>
    <property type="match status" value="1"/>
</dbReference>
<protein>
    <recommendedName>
        <fullName evidence="8">tRNA-specific adenosine deaminase</fullName>
        <ecNumber evidence="8">3.5.4.33</ecNumber>
    </recommendedName>
</protein>
<dbReference type="InterPro" id="IPR028883">
    <property type="entry name" value="tRNA_aden_deaminase"/>
</dbReference>
<comment type="similarity">
    <text evidence="1">Belongs to the cytidine and deoxycytidylate deaminase family. ADAT2 subfamily.</text>
</comment>
<comment type="function">
    <text evidence="8">Catalyzes the deamination of adenosine to inosine at the wobble position 34 of tRNA(Arg2).</text>
</comment>
<dbReference type="PANTHER" id="PTHR11079">
    <property type="entry name" value="CYTOSINE DEAMINASE FAMILY MEMBER"/>
    <property type="match status" value="1"/>
</dbReference>
<dbReference type="EC" id="3.5.4.33" evidence="8"/>
<dbReference type="SUPFAM" id="SSF53927">
    <property type="entry name" value="Cytidine deaminase-like"/>
    <property type="match status" value="1"/>
</dbReference>
<feature type="binding site" evidence="8">
    <location>
        <position position="104"/>
    </location>
    <ligand>
        <name>Zn(2+)</name>
        <dbReference type="ChEBI" id="CHEBI:29105"/>
        <note>catalytic</note>
    </ligand>
</feature>
<dbReference type="InterPro" id="IPR016192">
    <property type="entry name" value="APOBEC/CMP_deaminase_Zn-bd"/>
</dbReference>
<sequence length="184" mass="20384">MTSENPHTDHSNTENQNVLTEDRRWMQRALQLAQQAEALQEVPVGALIVLNGQVIGEGWNQPITGCDPTAHAEIMALRSAAKHQQNYRLPEATLYVTIEPCTMCAGAIVHSRVKRVVFAASEPKAGAVISNGSVFDRPEMNHRVEYSAGVCEAEASAMIQAFFKRRREEKKAARQALKEQACKE</sequence>
<dbReference type="InterPro" id="IPR002125">
    <property type="entry name" value="CMP_dCMP_dom"/>
</dbReference>
<gene>
    <name evidence="8 10" type="primary">tadA</name>
    <name evidence="10" type="ORF">G8770_20875</name>
</gene>
<dbReference type="AlphaFoldDB" id="A0A9E5MPK3"/>
<dbReference type="PANTHER" id="PTHR11079:SF202">
    <property type="entry name" value="TRNA-SPECIFIC ADENOSINE DEAMINASE"/>
    <property type="match status" value="1"/>
</dbReference>
<dbReference type="InterPro" id="IPR016193">
    <property type="entry name" value="Cytidine_deaminase-like"/>
</dbReference>
<dbReference type="RefSeq" id="WP_167191604.1">
    <property type="nucleotide sequence ID" value="NZ_JAAONZ010000023.1"/>
</dbReference>
<evidence type="ECO:0000256" key="4">
    <source>
        <dbReference type="ARBA" id="ARBA00022723"/>
    </source>
</evidence>
<comment type="cofactor">
    <cofactor evidence="8">
        <name>Zn(2+)</name>
        <dbReference type="ChEBI" id="CHEBI:29105"/>
    </cofactor>
    <text evidence="8">Binds 1 zinc ion per subunit.</text>
</comment>
<keyword evidence="6 8" id="KW-0862">Zinc</keyword>
<feature type="domain" description="CMP/dCMP-type deaminase" evidence="9">
    <location>
        <begin position="20"/>
        <end position="131"/>
    </location>
</feature>